<dbReference type="Proteomes" id="UP001177140">
    <property type="component" value="Unassembled WGS sequence"/>
</dbReference>
<feature type="non-terminal residue" evidence="2">
    <location>
        <position position="67"/>
    </location>
</feature>
<evidence type="ECO:0000256" key="1">
    <source>
        <dbReference type="SAM" id="Phobius"/>
    </source>
</evidence>
<feature type="non-terminal residue" evidence="2">
    <location>
        <position position="1"/>
    </location>
</feature>
<keyword evidence="1" id="KW-1133">Transmembrane helix</keyword>
<accession>A0AA41V6R3</accession>
<dbReference type="EMBL" id="JAJJMA010058755">
    <property type="protein sequence ID" value="MCL7026583.1"/>
    <property type="molecule type" value="Genomic_DNA"/>
</dbReference>
<protein>
    <submittedName>
        <fullName evidence="2">Uncharacterized protein</fullName>
    </submittedName>
</protein>
<sequence length="67" mass="7987">CRHFLVSQLLMEIFRCFPSCILGLFLYKIRNTRTMGLEFMLCLFILLWVQWLALLPLLLFLLPTLLP</sequence>
<proteinExistence type="predicted"/>
<feature type="transmembrane region" description="Helical" evidence="1">
    <location>
        <begin position="6"/>
        <end position="27"/>
    </location>
</feature>
<feature type="transmembrane region" description="Helical" evidence="1">
    <location>
        <begin position="39"/>
        <end position="62"/>
    </location>
</feature>
<gene>
    <name evidence="2" type="ORF">MKW94_021225</name>
</gene>
<organism evidence="2 3">
    <name type="scientific">Papaver nudicaule</name>
    <name type="common">Iceland poppy</name>
    <dbReference type="NCBI Taxonomy" id="74823"/>
    <lineage>
        <taxon>Eukaryota</taxon>
        <taxon>Viridiplantae</taxon>
        <taxon>Streptophyta</taxon>
        <taxon>Embryophyta</taxon>
        <taxon>Tracheophyta</taxon>
        <taxon>Spermatophyta</taxon>
        <taxon>Magnoliopsida</taxon>
        <taxon>Ranunculales</taxon>
        <taxon>Papaveraceae</taxon>
        <taxon>Papaveroideae</taxon>
        <taxon>Papaver</taxon>
    </lineage>
</organism>
<comment type="caution">
    <text evidence="2">The sequence shown here is derived from an EMBL/GenBank/DDBJ whole genome shotgun (WGS) entry which is preliminary data.</text>
</comment>
<keyword evidence="3" id="KW-1185">Reference proteome</keyword>
<keyword evidence="1" id="KW-0472">Membrane</keyword>
<dbReference type="AlphaFoldDB" id="A0AA41V6R3"/>
<name>A0AA41V6R3_PAPNU</name>
<evidence type="ECO:0000313" key="2">
    <source>
        <dbReference type="EMBL" id="MCL7026583.1"/>
    </source>
</evidence>
<reference evidence="2" key="1">
    <citation type="submission" date="2022-03" db="EMBL/GenBank/DDBJ databases">
        <title>A functionally conserved STORR gene fusion in Papaver species that diverged 16.8 million years ago.</title>
        <authorList>
            <person name="Catania T."/>
        </authorList>
    </citation>
    <scope>NUCLEOTIDE SEQUENCE</scope>
    <source>
        <strain evidence="2">S-191538</strain>
    </source>
</reference>
<keyword evidence="1" id="KW-0812">Transmembrane</keyword>
<evidence type="ECO:0000313" key="3">
    <source>
        <dbReference type="Proteomes" id="UP001177140"/>
    </source>
</evidence>